<feature type="domain" description="Helix-turn-helix" evidence="1">
    <location>
        <begin position="5"/>
        <end position="55"/>
    </location>
</feature>
<dbReference type="InterPro" id="IPR041657">
    <property type="entry name" value="HTH_17"/>
</dbReference>
<dbReference type="InterPro" id="IPR009061">
    <property type="entry name" value="DNA-bd_dom_put_sf"/>
</dbReference>
<evidence type="ECO:0000259" key="1">
    <source>
        <dbReference type="Pfam" id="PF12728"/>
    </source>
</evidence>
<dbReference type="NCBIfam" id="TIGR01764">
    <property type="entry name" value="excise"/>
    <property type="match status" value="1"/>
</dbReference>
<organism evidence="2 3">
    <name type="scientific">Balnearium lithotrophicum</name>
    <dbReference type="NCBI Taxonomy" id="223788"/>
    <lineage>
        <taxon>Bacteria</taxon>
        <taxon>Pseudomonadati</taxon>
        <taxon>Aquificota</taxon>
        <taxon>Aquificia</taxon>
        <taxon>Desulfurobacteriales</taxon>
        <taxon>Desulfurobacteriaceae</taxon>
        <taxon>Balnearium</taxon>
    </lineage>
</organism>
<dbReference type="SUPFAM" id="SSF46955">
    <property type="entry name" value="Putative DNA-binding domain"/>
    <property type="match status" value="1"/>
</dbReference>
<proteinExistence type="predicted"/>
<dbReference type="Pfam" id="PF12728">
    <property type="entry name" value="HTH_17"/>
    <property type="match status" value="1"/>
</dbReference>
<accession>A0A521DWT0</accession>
<evidence type="ECO:0000313" key="3">
    <source>
        <dbReference type="Proteomes" id="UP000317315"/>
    </source>
</evidence>
<dbReference type="Proteomes" id="UP000317315">
    <property type="component" value="Unassembled WGS sequence"/>
</dbReference>
<dbReference type="InterPro" id="IPR010093">
    <property type="entry name" value="SinI_DNA-bd"/>
</dbReference>
<dbReference type="GO" id="GO:0003677">
    <property type="term" value="F:DNA binding"/>
    <property type="evidence" value="ECO:0007669"/>
    <property type="project" value="InterPro"/>
</dbReference>
<dbReference type="AlphaFoldDB" id="A0A521DWT0"/>
<gene>
    <name evidence="2" type="ORF">SAMN06269117_12711</name>
</gene>
<evidence type="ECO:0000313" key="2">
    <source>
        <dbReference type="EMBL" id="SMO76058.1"/>
    </source>
</evidence>
<dbReference type="EMBL" id="FXTM01000027">
    <property type="protein sequence ID" value="SMO76058.1"/>
    <property type="molecule type" value="Genomic_DNA"/>
</dbReference>
<dbReference type="RefSeq" id="WP_185954303.1">
    <property type="nucleotide sequence ID" value="NZ_FXTM01000027.1"/>
</dbReference>
<protein>
    <submittedName>
        <fullName evidence="2">DNA binding domain-containing protein, excisionase family</fullName>
    </submittedName>
</protein>
<name>A0A521DWT0_9BACT</name>
<keyword evidence="3" id="KW-1185">Reference proteome</keyword>
<reference evidence="2 3" key="1">
    <citation type="submission" date="2017-05" db="EMBL/GenBank/DDBJ databases">
        <authorList>
            <person name="Varghese N."/>
            <person name="Submissions S."/>
        </authorList>
    </citation>
    <scope>NUCLEOTIDE SEQUENCE [LARGE SCALE GENOMIC DNA]</scope>
    <source>
        <strain evidence="2 3">DSM 16304</strain>
    </source>
</reference>
<sequence>MSEELLTGKEAAEFLKLSYHYLMRLASQGVIPSHQKGRKCKRYFLKSELIAWLKGEGASPKRRGRKPSLKFPVG</sequence>